<feature type="compositionally biased region" description="Pro residues" evidence="1">
    <location>
        <begin position="217"/>
        <end position="236"/>
    </location>
</feature>
<keyword evidence="2" id="KW-1133">Transmembrane helix</keyword>
<feature type="transmembrane region" description="Helical" evidence="2">
    <location>
        <begin position="100"/>
        <end position="118"/>
    </location>
</feature>
<dbReference type="EMBL" id="CP097635">
    <property type="protein sequence ID" value="URI06623.1"/>
    <property type="molecule type" value="Genomic_DNA"/>
</dbReference>
<sequence>MIAAPALREVRLYGALGRQFGRLHRLDVRTPQEAARALCAVLPGFRRAFLGPDGRKAYHVFIGRGAKRVDVAPDATDELVGRTEPIRIVPVVEGAKRGGVLQVILGVALIALTIWNPLGLFAGQFAVFAGAGGVGAAMVVSGVAQLLSPQRKGGRGQTEDEKSYGFDDGPQNSADAGGPVPVIYGRVFAGSIVVSGGISTALRARDSDGTWLDPGVLPTPQPLPAEQPIDPEPYPPTSNTSDGL</sequence>
<organism evidence="3 4">
    <name type="scientific">Aquincola tertiaricarbonis</name>
    <dbReference type="NCBI Taxonomy" id="391953"/>
    <lineage>
        <taxon>Bacteria</taxon>
        <taxon>Pseudomonadati</taxon>
        <taxon>Pseudomonadota</taxon>
        <taxon>Betaproteobacteria</taxon>
        <taxon>Burkholderiales</taxon>
        <taxon>Sphaerotilaceae</taxon>
        <taxon>Aquincola</taxon>
    </lineage>
</organism>
<evidence type="ECO:0000313" key="3">
    <source>
        <dbReference type="EMBL" id="URI06623.1"/>
    </source>
</evidence>
<name>A0ABY4S025_AQUTE</name>
<feature type="region of interest" description="Disordered" evidence="1">
    <location>
        <begin position="149"/>
        <end position="175"/>
    </location>
</feature>
<feature type="transmembrane region" description="Helical" evidence="2">
    <location>
        <begin position="124"/>
        <end position="147"/>
    </location>
</feature>
<dbReference type="Pfam" id="PF06805">
    <property type="entry name" value="Lambda_tail_I"/>
    <property type="match status" value="1"/>
</dbReference>
<accession>A0ABY4S025</accession>
<feature type="region of interest" description="Disordered" evidence="1">
    <location>
        <begin position="209"/>
        <end position="244"/>
    </location>
</feature>
<evidence type="ECO:0000256" key="2">
    <source>
        <dbReference type="SAM" id="Phobius"/>
    </source>
</evidence>
<keyword evidence="2" id="KW-0472">Membrane</keyword>
<dbReference type="InterPro" id="IPR010654">
    <property type="entry name" value="Phage_lambda_tail_I"/>
</dbReference>
<keyword evidence="4" id="KW-1185">Reference proteome</keyword>
<proteinExistence type="predicted"/>
<dbReference type="RefSeq" id="WP_250194885.1">
    <property type="nucleotide sequence ID" value="NZ_CP097635.1"/>
</dbReference>
<reference evidence="3" key="1">
    <citation type="submission" date="2022-05" db="EMBL/GenBank/DDBJ databases">
        <title>An RpoN-dependent PEP-CTERM gene is involved in floc formation of an Aquincola tertiaricarbonis strain.</title>
        <authorList>
            <person name="Qiu D."/>
            <person name="Xia M."/>
        </authorList>
    </citation>
    <scope>NUCLEOTIDE SEQUENCE</scope>
    <source>
        <strain evidence="3">RN12</strain>
    </source>
</reference>
<keyword evidence="2" id="KW-0812">Transmembrane</keyword>
<gene>
    <name evidence="3" type="ORF">MW290_12020</name>
</gene>
<protein>
    <submittedName>
        <fullName evidence="3">Tail assembly protein</fullName>
    </submittedName>
</protein>
<evidence type="ECO:0000256" key="1">
    <source>
        <dbReference type="SAM" id="MobiDB-lite"/>
    </source>
</evidence>
<dbReference type="Proteomes" id="UP001056201">
    <property type="component" value="Chromosome 1"/>
</dbReference>
<evidence type="ECO:0000313" key="4">
    <source>
        <dbReference type="Proteomes" id="UP001056201"/>
    </source>
</evidence>